<dbReference type="SMART" id="SM00327">
    <property type="entry name" value="VWA"/>
    <property type="match status" value="1"/>
</dbReference>
<dbReference type="Gene3D" id="1.20.120.1690">
    <property type="match status" value="1"/>
</dbReference>
<dbReference type="CDD" id="cd00198">
    <property type="entry name" value="vWFA"/>
    <property type="match status" value="1"/>
</dbReference>
<evidence type="ECO:0000256" key="1">
    <source>
        <dbReference type="SAM" id="MobiDB-lite"/>
    </source>
</evidence>
<dbReference type="PANTHER" id="PTHR10579">
    <property type="entry name" value="CALCIUM-ACTIVATED CHLORIDE CHANNEL REGULATOR"/>
    <property type="match status" value="1"/>
</dbReference>
<dbReference type="Pfam" id="PF13768">
    <property type="entry name" value="VWA_3"/>
    <property type="match status" value="1"/>
</dbReference>
<dbReference type="AlphaFoldDB" id="A0A7X0NT12"/>
<dbReference type="InterPro" id="IPR036465">
    <property type="entry name" value="vWFA_dom_sf"/>
</dbReference>
<dbReference type="Gene3D" id="2.60.40.3670">
    <property type="match status" value="1"/>
</dbReference>
<reference evidence="3 4" key="1">
    <citation type="submission" date="2020-08" db="EMBL/GenBank/DDBJ databases">
        <title>Sequencing the genomes of 1000 actinobacteria strains.</title>
        <authorList>
            <person name="Klenk H.-P."/>
        </authorList>
    </citation>
    <scope>NUCLEOTIDE SEQUENCE [LARGE SCALE GENOMIC DNA]</scope>
    <source>
        <strain evidence="3 4">DSM 43768</strain>
    </source>
</reference>
<dbReference type="InterPro" id="IPR051266">
    <property type="entry name" value="CLCR"/>
</dbReference>
<comment type="caution">
    <text evidence="3">The sequence shown here is derived from an EMBL/GenBank/DDBJ whole genome shotgun (WGS) entry which is preliminary data.</text>
</comment>
<name>A0A7X0NT12_9ACTN</name>
<dbReference type="PANTHER" id="PTHR10579:SF43">
    <property type="entry name" value="ZINC FINGER (C3HC4-TYPE RING FINGER) FAMILY PROTEIN"/>
    <property type="match status" value="1"/>
</dbReference>
<evidence type="ECO:0000313" key="3">
    <source>
        <dbReference type="EMBL" id="MBB6549086.1"/>
    </source>
</evidence>
<proteinExistence type="predicted"/>
<dbReference type="Proteomes" id="UP000565579">
    <property type="component" value="Unassembled WGS sequence"/>
</dbReference>
<dbReference type="EMBL" id="JACHMI010000001">
    <property type="protein sequence ID" value="MBB6549086.1"/>
    <property type="molecule type" value="Genomic_DNA"/>
</dbReference>
<dbReference type="Gene3D" id="3.40.50.410">
    <property type="entry name" value="von Willebrand factor, type A domain"/>
    <property type="match status" value="1"/>
</dbReference>
<evidence type="ECO:0000259" key="2">
    <source>
        <dbReference type="PROSITE" id="PS50234"/>
    </source>
</evidence>
<dbReference type="RefSeq" id="WP_185103470.1">
    <property type="nucleotide sequence ID" value="NZ_BAAAXY010000235.1"/>
</dbReference>
<keyword evidence="4" id="KW-1185">Reference proteome</keyword>
<dbReference type="InterPro" id="IPR002035">
    <property type="entry name" value="VWF_A"/>
</dbReference>
<dbReference type="PROSITE" id="PS50234">
    <property type="entry name" value="VWFA"/>
    <property type="match status" value="1"/>
</dbReference>
<dbReference type="SUPFAM" id="SSF53300">
    <property type="entry name" value="vWA-like"/>
    <property type="match status" value="1"/>
</dbReference>
<feature type="domain" description="VWFA" evidence="2">
    <location>
        <begin position="42"/>
        <end position="216"/>
    </location>
</feature>
<gene>
    <name evidence="3" type="ORF">HD593_003881</name>
</gene>
<sequence length="478" mass="51573">MDPTTGFTLRAGQMKYVSRDARETHAIIEVTAGGTFQEAEAAEVIVLDCSDSMNLPWTKLAQARKAGAAAIEALRDGVRFGLIAGNHEARMIYPEDERLVAATRETKDEAKQAVRRLIASGATSMGAWLRLADTLLAAHPDAVRHLVLLTDGRNLPAYRQDLDDALTRCRGRFDCHGLGLGDDYDPGELQRVVSALRGSAEAVQHGSDLARMAAELVRRSMSRRVPGVWIRIRTTRVARVSEVRQEFPAKADLTGLGRRIAPNVMSYSTGAWEQGETRHFHLRLRLDLAHLPPGEDVLAAQVAVADAEAGGHGEPVAVAGGHGEPVAVLVHRTDDSALSSVLDPEVDHYLRHHELAKATTAGWEAYNEGNGDLAARQWGRAVALAAGLGDRVQLEALGRLVHVVGDPAEGVVRIRPDLQRRDISRSVFASHQPPRPPRAAAPSPSSEGVSGRICGRGHPSPPDARFCEECGYTWSGSA</sequence>
<accession>A0A7X0NT12</accession>
<evidence type="ECO:0000313" key="4">
    <source>
        <dbReference type="Proteomes" id="UP000565579"/>
    </source>
</evidence>
<feature type="region of interest" description="Disordered" evidence="1">
    <location>
        <begin position="426"/>
        <end position="465"/>
    </location>
</feature>
<organism evidence="3 4">
    <name type="scientific">Nonomuraea rubra</name>
    <dbReference type="NCBI Taxonomy" id="46180"/>
    <lineage>
        <taxon>Bacteria</taxon>
        <taxon>Bacillati</taxon>
        <taxon>Actinomycetota</taxon>
        <taxon>Actinomycetes</taxon>
        <taxon>Streptosporangiales</taxon>
        <taxon>Streptosporangiaceae</taxon>
        <taxon>Nonomuraea</taxon>
    </lineage>
</organism>
<protein>
    <submittedName>
        <fullName evidence="3">Ca-activated chloride channel family protein</fullName>
    </submittedName>
</protein>